<dbReference type="GO" id="GO:0020037">
    <property type="term" value="F:heme binding"/>
    <property type="evidence" value="ECO:0007669"/>
    <property type="project" value="InterPro"/>
</dbReference>
<keyword evidence="15" id="KW-0732">Signal</keyword>
<dbReference type="Pfam" id="PF03098">
    <property type="entry name" value="An_peroxidase"/>
    <property type="match status" value="1"/>
</dbReference>
<dbReference type="GO" id="GO:0031408">
    <property type="term" value="P:oxylipin biosynthetic process"/>
    <property type="evidence" value="ECO:0007669"/>
    <property type="project" value="UniProtKB-KW"/>
</dbReference>
<keyword evidence="4 14" id="KW-0349">Heme</keyword>
<keyword evidence="3" id="KW-0575">Peroxidase</keyword>
<dbReference type="GO" id="GO:0006633">
    <property type="term" value="P:fatty acid biosynthetic process"/>
    <property type="evidence" value="ECO:0007669"/>
    <property type="project" value="UniProtKB-KW"/>
</dbReference>
<dbReference type="PANTHER" id="PTHR11903:SF11">
    <property type="entry name" value="ALPHA-DIOXYGENASE 1"/>
    <property type="match status" value="1"/>
</dbReference>
<evidence type="ECO:0000256" key="9">
    <source>
        <dbReference type="ARBA" id="ARBA00022964"/>
    </source>
</evidence>
<evidence type="ECO:0000256" key="11">
    <source>
        <dbReference type="ARBA" id="ARBA00023004"/>
    </source>
</evidence>
<dbReference type="InterPro" id="IPR010255">
    <property type="entry name" value="Haem_peroxidase_sf"/>
</dbReference>
<evidence type="ECO:0000256" key="12">
    <source>
        <dbReference type="ARBA" id="ARBA00023098"/>
    </source>
</evidence>
<keyword evidence="6" id="KW-0925">Oxylipin biosynthesis</keyword>
<keyword evidence="8" id="KW-0276">Fatty acid metabolism</keyword>
<keyword evidence="12" id="KW-0443">Lipid metabolism</keyword>
<sequence>MTYFTIPHWWNLPVFLALIYLGLTRIQLESHNLYDTYSDGEFPVLSCEGVNTNADARTLDGLCNNLTVPGMGSVNTRFHRFVPINDTWSESGGTLYTPNPRLISQKILTRETFTPATSINMLAVAWIQFQTHDWFSHGAENDPDSKDMLIWDLPRDDPLRATGQTNMTLRRTVFQTHDGRPNTYTNTQTHWWDLSPIYGVDDATHIKLRSLVDGKMRVAEDGLLPRNEENGIDATGFSDDWWVGLSLMHNIWTKEHNAVADMFKHAYPSWNDQEIFDHARLVTCALNAKVHTVEWTPALLQDETLQIAMDANWYGLAPEWLRGFPNIFNQQIAQVWFGIMGGKPDFAGVPFAHSEEFVSVYRFHSLLLDAITVLNHTDGSSTGKSYDINEYTFSNAWDVVHDNDFSDLVFTFGADYPGALQLGNYPKAMQNLKKPGVSYALDMGAVDIIRDRERGVPRYNEFRRLFSLIPAKTMADISDNPATVAALRSVYGEDVESVDMLVGCLAESPRATGFAFSNTQFQAFILAASRRLMTDRFFTTDYTPAIYTQEGLDWIANSDFRQVIGRNMPELNASAHSVDNAFKPWVVPRTK</sequence>
<name>A0AAD2Q5D5_9AGAR</name>
<evidence type="ECO:0000256" key="6">
    <source>
        <dbReference type="ARBA" id="ARBA00022767"/>
    </source>
</evidence>
<evidence type="ECO:0000256" key="15">
    <source>
        <dbReference type="SAM" id="SignalP"/>
    </source>
</evidence>
<comment type="cofactor">
    <cofactor evidence="1">
        <name>Ca(2+)</name>
        <dbReference type="ChEBI" id="CHEBI:29108"/>
    </cofactor>
</comment>
<feature type="chain" id="PRO_5042144804" description="Peroxidase" evidence="15">
    <location>
        <begin position="27"/>
        <end position="591"/>
    </location>
</feature>
<keyword evidence="5 14" id="KW-0479">Metal-binding</keyword>
<evidence type="ECO:0000313" key="17">
    <source>
        <dbReference type="Proteomes" id="UP001295794"/>
    </source>
</evidence>
<dbReference type="InterPro" id="IPR019791">
    <property type="entry name" value="Haem_peroxidase_animal"/>
</dbReference>
<evidence type="ECO:0008006" key="18">
    <source>
        <dbReference type="Google" id="ProtNLM"/>
    </source>
</evidence>
<evidence type="ECO:0000256" key="2">
    <source>
        <dbReference type="ARBA" id="ARBA00022516"/>
    </source>
</evidence>
<dbReference type="InterPro" id="IPR050783">
    <property type="entry name" value="Oxylipin_biosynth_metab"/>
</dbReference>
<dbReference type="PROSITE" id="PS50292">
    <property type="entry name" value="PEROXIDASE_3"/>
    <property type="match status" value="1"/>
</dbReference>
<dbReference type="InterPro" id="IPR034815">
    <property type="entry name" value="A_dioxygenase"/>
</dbReference>
<dbReference type="Gene3D" id="1.10.640.10">
    <property type="entry name" value="Haem peroxidase domain superfamily, animal type"/>
    <property type="match status" value="1"/>
</dbReference>
<organism evidence="16 17">
    <name type="scientific">Mycena citricolor</name>
    <dbReference type="NCBI Taxonomy" id="2018698"/>
    <lineage>
        <taxon>Eukaryota</taxon>
        <taxon>Fungi</taxon>
        <taxon>Dikarya</taxon>
        <taxon>Basidiomycota</taxon>
        <taxon>Agaricomycotina</taxon>
        <taxon>Agaricomycetes</taxon>
        <taxon>Agaricomycetidae</taxon>
        <taxon>Agaricales</taxon>
        <taxon>Marasmiineae</taxon>
        <taxon>Mycenaceae</taxon>
        <taxon>Mycena</taxon>
    </lineage>
</organism>
<evidence type="ECO:0000256" key="7">
    <source>
        <dbReference type="ARBA" id="ARBA00022821"/>
    </source>
</evidence>
<dbReference type="AlphaFoldDB" id="A0AAD2Q5D5"/>
<feature type="signal peptide" evidence="15">
    <location>
        <begin position="1"/>
        <end position="26"/>
    </location>
</feature>
<keyword evidence="2" id="KW-0444">Lipid biosynthesis</keyword>
<keyword evidence="9" id="KW-0223">Dioxygenase</keyword>
<dbReference type="PRINTS" id="PR00457">
    <property type="entry name" value="ANPEROXIDASE"/>
</dbReference>
<dbReference type="Proteomes" id="UP001295794">
    <property type="component" value="Unassembled WGS sequence"/>
</dbReference>
<dbReference type="PANTHER" id="PTHR11903">
    <property type="entry name" value="PROSTAGLANDIN G/H SYNTHASE"/>
    <property type="match status" value="1"/>
</dbReference>
<dbReference type="GO" id="GO:0006979">
    <property type="term" value="P:response to oxidative stress"/>
    <property type="evidence" value="ECO:0007669"/>
    <property type="project" value="InterPro"/>
</dbReference>
<evidence type="ECO:0000256" key="8">
    <source>
        <dbReference type="ARBA" id="ARBA00022832"/>
    </source>
</evidence>
<evidence type="ECO:0000313" key="16">
    <source>
        <dbReference type="EMBL" id="CAK5278048.1"/>
    </source>
</evidence>
<gene>
    <name evidence="16" type="ORF">MYCIT1_LOCUS27285</name>
</gene>
<evidence type="ECO:0000256" key="10">
    <source>
        <dbReference type="ARBA" id="ARBA00023002"/>
    </source>
</evidence>
<dbReference type="SUPFAM" id="SSF48113">
    <property type="entry name" value="Heme-dependent peroxidases"/>
    <property type="match status" value="1"/>
</dbReference>
<dbReference type="GO" id="GO:0016702">
    <property type="term" value="F:oxidoreductase activity, acting on single donors with incorporation of molecular oxygen, incorporation of two atoms of oxygen"/>
    <property type="evidence" value="ECO:0007669"/>
    <property type="project" value="TreeGrafter"/>
</dbReference>
<dbReference type="EMBL" id="CAVNYO010000421">
    <property type="protein sequence ID" value="CAK5278048.1"/>
    <property type="molecule type" value="Genomic_DNA"/>
</dbReference>
<keyword evidence="11 14" id="KW-0408">Iron</keyword>
<evidence type="ECO:0000256" key="13">
    <source>
        <dbReference type="ARBA" id="ARBA00023160"/>
    </source>
</evidence>
<dbReference type="GO" id="GO:0046872">
    <property type="term" value="F:metal ion binding"/>
    <property type="evidence" value="ECO:0007669"/>
    <property type="project" value="UniProtKB-KW"/>
</dbReference>
<protein>
    <recommendedName>
        <fullName evidence="18">Peroxidase</fullName>
    </recommendedName>
</protein>
<keyword evidence="13" id="KW-0275">Fatty acid biosynthesis</keyword>
<accession>A0AAD2Q5D5</accession>
<keyword evidence="10" id="KW-0560">Oxidoreductase</keyword>
<evidence type="ECO:0000256" key="14">
    <source>
        <dbReference type="PIRSR" id="PIRSR619791-2"/>
    </source>
</evidence>
<feature type="binding site" description="axial binding residue" evidence="14">
    <location>
        <position position="364"/>
    </location>
    <ligand>
        <name>heme b</name>
        <dbReference type="ChEBI" id="CHEBI:60344"/>
    </ligand>
    <ligandPart>
        <name>Fe</name>
        <dbReference type="ChEBI" id="CHEBI:18248"/>
    </ligandPart>
</feature>
<dbReference type="InterPro" id="IPR037120">
    <property type="entry name" value="Haem_peroxidase_sf_animal"/>
</dbReference>
<keyword evidence="17" id="KW-1185">Reference proteome</keyword>
<evidence type="ECO:0000256" key="1">
    <source>
        <dbReference type="ARBA" id="ARBA00001913"/>
    </source>
</evidence>
<dbReference type="CDD" id="cd09818">
    <property type="entry name" value="PIOX_like"/>
    <property type="match status" value="1"/>
</dbReference>
<proteinExistence type="predicted"/>
<evidence type="ECO:0000256" key="3">
    <source>
        <dbReference type="ARBA" id="ARBA00022559"/>
    </source>
</evidence>
<evidence type="ECO:0000256" key="4">
    <source>
        <dbReference type="ARBA" id="ARBA00022617"/>
    </source>
</evidence>
<comment type="caution">
    <text evidence="16">The sequence shown here is derived from an EMBL/GenBank/DDBJ whole genome shotgun (WGS) entry which is preliminary data.</text>
</comment>
<dbReference type="GO" id="GO:0006952">
    <property type="term" value="P:defense response"/>
    <property type="evidence" value="ECO:0007669"/>
    <property type="project" value="UniProtKB-KW"/>
</dbReference>
<reference evidence="16" key="1">
    <citation type="submission" date="2023-11" db="EMBL/GenBank/DDBJ databases">
        <authorList>
            <person name="De Vega J J."/>
            <person name="De Vega J J."/>
        </authorList>
    </citation>
    <scope>NUCLEOTIDE SEQUENCE</scope>
</reference>
<evidence type="ECO:0000256" key="5">
    <source>
        <dbReference type="ARBA" id="ARBA00022723"/>
    </source>
</evidence>
<keyword evidence="7" id="KW-0611">Plant defense</keyword>
<dbReference type="GO" id="GO:0004601">
    <property type="term" value="F:peroxidase activity"/>
    <property type="evidence" value="ECO:0007669"/>
    <property type="project" value="UniProtKB-KW"/>
</dbReference>